<evidence type="ECO:0000313" key="4">
    <source>
        <dbReference type="Proteomes" id="UP000708298"/>
    </source>
</evidence>
<proteinExistence type="predicted"/>
<dbReference type="Gene3D" id="3.50.50.60">
    <property type="entry name" value="FAD/NAD(P)-binding domain"/>
    <property type="match status" value="1"/>
</dbReference>
<dbReference type="RefSeq" id="WP_227320019.1">
    <property type="nucleotide sequence ID" value="NZ_JAESVB010000001.1"/>
</dbReference>
<dbReference type="PANTHER" id="PTHR13847:SF281">
    <property type="entry name" value="FAD DEPENDENT OXIDOREDUCTASE DOMAIN-CONTAINING PROTEIN"/>
    <property type="match status" value="1"/>
</dbReference>
<dbReference type="PRINTS" id="PR00420">
    <property type="entry name" value="RNGMNOXGNASE"/>
</dbReference>
<sequence length="429" mass="45778">MSLAPAEKGEAPAPSYYEATRAVDLRTSPLDGDITVDVAIIGGGITGCSAALELAERGIGAALLEAQDIGWGASGRNGGQVLPGYAIAQHKLTRMVGTEDAGRLWDMSVEATKLVEQRVRAHAIPADYRPGYFYAAIKPRHVTELEEEAEALARLGVAEAKLVRGADIQAHIASDRYRAILTEPMAAHLHPLNYTLGLGLAAQQAGARLFTRTPVKAIEEGGTVRLRTPRGTVSAKTVLVVGGAYLGRVWPQVAGYVMPVGTYIVATEPRDDVPDLLPQNEAVADLNFVLDYFRRSADNRLLFGGRVSYSSVPPPRLGAAMLARARAVFPQLVGARAEFAWGGLVDITRHRAPHFGRLAPNILMAQGFSGHGVALAGLAGRVLAEAAAGQVGRFDVFSRIPQARFPGGRALRVPALLLATSYYRLRDLL</sequence>
<keyword evidence="4" id="KW-1185">Reference proteome</keyword>
<dbReference type="InterPro" id="IPR036188">
    <property type="entry name" value="FAD/NAD-bd_sf"/>
</dbReference>
<organism evidence="3 4">
    <name type="scientific">Acidisoma silvae</name>
    <dbReference type="NCBI Taxonomy" id="2802396"/>
    <lineage>
        <taxon>Bacteria</taxon>
        <taxon>Pseudomonadati</taxon>
        <taxon>Pseudomonadota</taxon>
        <taxon>Alphaproteobacteria</taxon>
        <taxon>Acetobacterales</taxon>
        <taxon>Acidocellaceae</taxon>
        <taxon>Acidisoma</taxon>
    </lineage>
</organism>
<dbReference type="Pfam" id="PF01266">
    <property type="entry name" value="DAO"/>
    <property type="match status" value="1"/>
</dbReference>
<keyword evidence="1" id="KW-0560">Oxidoreductase</keyword>
<dbReference type="EMBL" id="JAESVB010000001">
    <property type="protein sequence ID" value="MCB8874382.1"/>
    <property type="molecule type" value="Genomic_DNA"/>
</dbReference>
<dbReference type="PANTHER" id="PTHR13847">
    <property type="entry name" value="SARCOSINE DEHYDROGENASE-RELATED"/>
    <property type="match status" value="1"/>
</dbReference>
<dbReference type="GO" id="GO:0005737">
    <property type="term" value="C:cytoplasm"/>
    <property type="evidence" value="ECO:0007669"/>
    <property type="project" value="TreeGrafter"/>
</dbReference>
<reference evidence="3" key="2">
    <citation type="submission" date="2021-01" db="EMBL/GenBank/DDBJ databases">
        <authorList>
            <person name="Mieszkin S."/>
            <person name="Pouder E."/>
            <person name="Alain K."/>
        </authorList>
    </citation>
    <scope>NUCLEOTIDE SEQUENCE</scope>
    <source>
        <strain evidence="3">HW T2.11</strain>
    </source>
</reference>
<protein>
    <submittedName>
        <fullName evidence="3">FAD-binding oxidoreductase</fullName>
    </submittedName>
</protein>
<dbReference type="SUPFAM" id="SSF51905">
    <property type="entry name" value="FAD/NAD(P)-binding domain"/>
    <property type="match status" value="1"/>
</dbReference>
<dbReference type="GO" id="GO:0016491">
    <property type="term" value="F:oxidoreductase activity"/>
    <property type="evidence" value="ECO:0007669"/>
    <property type="project" value="UniProtKB-KW"/>
</dbReference>
<evidence type="ECO:0000259" key="2">
    <source>
        <dbReference type="Pfam" id="PF01266"/>
    </source>
</evidence>
<evidence type="ECO:0000313" key="3">
    <source>
        <dbReference type="EMBL" id="MCB8874382.1"/>
    </source>
</evidence>
<dbReference type="Proteomes" id="UP000708298">
    <property type="component" value="Unassembled WGS sequence"/>
</dbReference>
<feature type="domain" description="FAD dependent oxidoreductase" evidence="2">
    <location>
        <begin position="37"/>
        <end position="385"/>
    </location>
</feature>
<name>A0A964DXT3_9PROT</name>
<dbReference type="AlphaFoldDB" id="A0A964DXT3"/>
<reference evidence="3" key="1">
    <citation type="journal article" date="2021" name="Microorganisms">
        <title>Acidisoma silvae sp. nov. and Acidisomacellulosilytica sp. nov., Two Acidophilic Bacteria Isolated from Decaying Wood, Hydrolyzing Cellulose and Producing Poly-3-hydroxybutyrate.</title>
        <authorList>
            <person name="Mieszkin S."/>
            <person name="Pouder E."/>
            <person name="Uroz S."/>
            <person name="Simon-Colin C."/>
            <person name="Alain K."/>
        </authorList>
    </citation>
    <scope>NUCLEOTIDE SEQUENCE</scope>
    <source>
        <strain evidence="3">HW T2.11</strain>
    </source>
</reference>
<accession>A0A964DXT3</accession>
<evidence type="ECO:0000256" key="1">
    <source>
        <dbReference type="ARBA" id="ARBA00023002"/>
    </source>
</evidence>
<gene>
    <name evidence="3" type="ORF">ASILVAE211_04235</name>
</gene>
<dbReference type="InterPro" id="IPR006076">
    <property type="entry name" value="FAD-dep_OxRdtase"/>
</dbReference>
<dbReference type="Gene3D" id="3.30.9.10">
    <property type="entry name" value="D-Amino Acid Oxidase, subunit A, domain 2"/>
    <property type="match status" value="1"/>
</dbReference>
<comment type="caution">
    <text evidence="3">The sequence shown here is derived from an EMBL/GenBank/DDBJ whole genome shotgun (WGS) entry which is preliminary data.</text>
</comment>